<dbReference type="InParanoid" id="A0A2K2DKP8"/>
<dbReference type="Gramene" id="PNT74852">
    <property type="protein sequence ID" value="PNT74852"/>
    <property type="gene ID" value="BRADI_1g22995v3"/>
</dbReference>
<evidence type="ECO:0000313" key="2">
    <source>
        <dbReference type="EMBL" id="PNT74852.1"/>
    </source>
</evidence>
<proteinExistence type="predicted"/>
<sequence>MDQFRFAGREALHGQDSPTQPTTQDKTTTNGCKTNITTGTAKQTKPRCLIHIVQEPKVPRPAGLAELEDKPMRHLVV</sequence>
<organism evidence="2">
    <name type="scientific">Brachypodium distachyon</name>
    <name type="common">Purple false brome</name>
    <name type="synonym">Trachynia distachya</name>
    <dbReference type="NCBI Taxonomy" id="15368"/>
    <lineage>
        <taxon>Eukaryota</taxon>
        <taxon>Viridiplantae</taxon>
        <taxon>Streptophyta</taxon>
        <taxon>Embryophyta</taxon>
        <taxon>Tracheophyta</taxon>
        <taxon>Spermatophyta</taxon>
        <taxon>Magnoliopsida</taxon>
        <taxon>Liliopsida</taxon>
        <taxon>Poales</taxon>
        <taxon>Poaceae</taxon>
        <taxon>BOP clade</taxon>
        <taxon>Pooideae</taxon>
        <taxon>Stipodae</taxon>
        <taxon>Brachypodieae</taxon>
        <taxon>Brachypodium</taxon>
    </lineage>
</organism>
<reference evidence="3" key="3">
    <citation type="submission" date="2018-08" db="UniProtKB">
        <authorList>
            <consortium name="EnsemblPlants"/>
        </authorList>
    </citation>
    <scope>IDENTIFICATION</scope>
    <source>
        <strain evidence="3">cv. Bd21</strain>
    </source>
</reference>
<reference evidence="2 3" key="1">
    <citation type="journal article" date="2010" name="Nature">
        <title>Genome sequencing and analysis of the model grass Brachypodium distachyon.</title>
        <authorList>
            <consortium name="International Brachypodium Initiative"/>
        </authorList>
    </citation>
    <scope>NUCLEOTIDE SEQUENCE [LARGE SCALE GENOMIC DNA]</scope>
    <source>
        <strain evidence="2 3">Bd21</strain>
    </source>
</reference>
<dbReference type="EMBL" id="CM000880">
    <property type="protein sequence ID" value="PNT74852.1"/>
    <property type="molecule type" value="Genomic_DNA"/>
</dbReference>
<evidence type="ECO:0000313" key="4">
    <source>
        <dbReference type="Proteomes" id="UP000008810"/>
    </source>
</evidence>
<protein>
    <submittedName>
        <fullName evidence="2 3">Uncharacterized protein</fullName>
    </submittedName>
</protein>
<name>A0A2K2DKP8_BRADI</name>
<reference evidence="2" key="2">
    <citation type="submission" date="2017-06" db="EMBL/GenBank/DDBJ databases">
        <title>WGS assembly of Brachypodium distachyon.</title>
        <authorList>
            <consortium name="The International Brachypodium Initiative"/>
            <person name="Lucas S."/>
            <person name="Harmon-Smith M."/>
            <person name="Lail K."/>
            <person name="Tice H."/>
            <person name="Grimwood J."/>
            <person name="Bruce D."/>
            <person name="Barry K."/>
            <person name="Shu S."/>
            <person name="Lindquist E."/>
            <person name="Wang M."/>
            <person name="Pitluck S."/>
            <person name="Vogel J.P."/>
            <person name="Garvin D.F."/>
            <person name="Mockler T.C."/>
            <person name="Schmutz J."/>
            <person name="Rokhsar D."/>
            <person name="Bevan M.W."/>
        </authorList>
    </citation>
    <scope>NUCLEOTIDE SEQUENCE</scope>
    <source>
        <strain evidence="2">Bd21</strain>
    </source>
</reference>
<dbReference type="Proteomes" id="UP000008810">
    <property type="component" value="Chromosome 1"/>
</dbReference>
<dbReference type="AlphaFoldDB" id="A0A2K2DKP8"/>
<feature type="compositionally biased region" description="Low complexity" evidence="1">
    <location>
        <begin position="15"/>
        <end position="40"/>
    </location>
</feature>
<evidence type="ECO:0000313" key="3">
    <source>
        <dbReference type="EnsemblPlants" id="PNT74852"/>
    </source>
</evidence>
<dbReference type="EnsemblPlants" id="PNT74852">
    <property type="protein sequence ID" value="PNT74852"/>
    <property type="gene ID" value="BRADI_1g22995v3"/>
</dbReference>
<feature type="region of interest" description="Disordered" evidence="1">
    <location>
        <begin position="1"/>
        <end position="40"/>
    </location>
</feature>
<gene>
    <name evidence="2" type="ORF">BRADI_1g22995v3</name>
</gene>
<evidence type="ECO:0000256" key="1">
    <source>
        <dbReference type="SAM" id="MobiDB-lite"/>
    </source>
</evidence>
<keyword evidence="4" id="KW-1185">Reference proteome</keyword>
<accession>A0A2K2DKP8</accession>